<dbReference type="AlphaFoldDB" id="A0A4Y8ZQP4"/>
<evidence type="ECO:0000313" key="4">
    <source>
        <dbReference type="Proteomes" id="UP000298213"/>
    </source>
</evidence>
<feature type="transmembrane region" description="Helical" evidence="2">
    <location>
        <begin position="28"/>
        <end position="48"/>
    </location>
</feature>
<evidence type="ECO:0000256" key="2">
    <source>
        <dbReference type="SAM" id="Phobius"/>
    </source>
</evidence>
<keyword evidence="2" id="KW-1133">Transmembrane helix</keyword>
<comment type="caution">
    <text evidence="3">The sequence shown here is derived from an EMBL/GenBank/DDBJ whole genome shotgun (WGS) entry which is preliminary data.</text>
</comment>
<accession>A0A4Y8ZQP4</accession>
<keyword evidence="2" id="KW-0812">Transmembrane</keyword>
<evidence type="ECO:0000256" key="1">
    <source>
        <dbReference type="SAM" id="Coils"/>
    </source>
</evidence>
<dbReference type="EMBL" id="SPDV01000025">
    <property type="protein sequence ID" value="TFI57787.1"/>
    <property type="molecule type" value="Genomic_DNA"/>
</dbReference>
<protein>
    <submittedName>
        <fullName evidence="3">Uncharacterized protein</fullName>
    </submittedName>
</protein>
<evidence type="ECO:0000313" key="3">
    <source>
        <dbReference type="EMBL" id="TFI57787.1"/>
    </source>
</evidence>
<dbReference type="OrthoDB" id="7605677at2"/>
<dbReference type="Proteomes" id="UP000298213">
    <property type="component" value="Unassembled WGS sequence"/>
</dbReference>
<keyword evidence="1" id="KW-0175">Coiled coil</keyword>
<proteinExistence type="predicted"/>
<dbReference type="RefSeq" id="WP_135087549.1">
    <property type="nucleotide sequence ID" value="NZ_SPDV01000025.1"/>
</dbReference>
<reference evidence="3 4" key="1">
    <citation type="submission" date="2019-03" db="EMBL/GenBank/DDBJ databases">
        <title>Genome sequence of Sphingomonas sp. 17J27-24.</title>
        <authorList>
            <person name="Kim M."/>
            <person name="Maeng S."/>
            <person name="Sathiyaraj S."/>
        </authorList>
    </citation>
    <scope>NUCLEOTIDE SEQUENCE [LARGE SCALE GENOMIC DNA]</scope>
    <source>
        <strain evidence="3 4">17J27-24</strain>
    </source>
</reference>
<keyword evidence="2" id="KW-0472">Membrane</keyword>
<sequence>MSTLANDNALVLQTLEKLERRAQRSRPVVAAAILLAVLSLIAATLLLVRSVRQAEKLEIAQEQLERALQERNTIAARLAEYNKVLSSESASPAAVEAARESSRALSQALPEADGGSFAMPSEVAVRRVQLLTVGAPTGWDLDVFWCDGAGAAENYATARAASIALAGPAAATRPIAPGVRLGRVQLRPIQPQQTAGWRAAMKGRNLLVVTDPGTAEAEAAQAIVGKILTSAAVIDQSELGASQSASRWYLSIGACAAG</sequence>
<feature type="coiled-coil region" evidence="1">
    <location>
        <begin position="47"/>
        <end position="84"/>
    </location>
</feature>
<gene>
    <name evidence="3" type="ORF">E2493_13245</name>
</gene>
<organism evidence="3 4">
    <name type="scientific">Sphingomonas parva</name>
    <dbReference type="NCBI Taxonomy" id="2555898"/>
    <lineage>
        <taxon>Bacteria</taxon>
        <taxon>Pseudomonadati</taxon>
        <taxon>Pseudomonadota</taxon>
        <taxon>Alphaproteobacteria</taxon>
        <taxon>Sphingomonadales</taxon>
        <taxon>Sphingomonadaceae</taxon>
        <taxon>Sphingomonas</taxon>
    </lineage>
</organism>
<keyword evidence="4" id="KW-1185">Reference proteome</keyword>
<name>A0A4Y8ZQP4_9SPHN</name>